<organism evidence="9 10">
    <name type="scientific">Spirosoma terrae</name>
    <dbReference type="NCBI Taxonomy" id="1968276"/>
    <lineage>
        <taxon>Bacteria</taxon>
        <taxon>Pseudomonadati</taxon>
        <taxon>Bacteroidota</taxon>
        <taxon>Cytophagia</taxon>
        <taxon>Cytophagales</taxon>
        <taxon>Cytophagaceae</taxon>
        <taxon>Spirosoma</taxon>
    </lineage>
</organism>
<evidence type="ECO:0000313" key="9">
    <source>
        <dbReference type="EMBL" id="NDU98996.1"/>
    </source>
</evidence>
<reference evidence="9 10" key="1">
    <citation type="submission" date="2020-02" db="EMBL/GenBank/DDBJ databases">
        <title>Draft genome sequence of two Spirosoma agri KCTC 52727 and Spirosoma terrae KCTC 52035.</title>
        <authorList>
            <person name="Rojas J."/>
            <person name="Ambika Manirajan B."/>
            <person name="Suarez C."/>
            <person name="Ratering S."/>
            <person name="Schnell S."/>
        </authorList>
    </citation>
    <scope>NUCLEOTIDE SEQUENCE [LARGE SCALE GENOMIC DNA]</scope>
    <source>
        <strain evidence="9 10">KCTC 52035</strain>
    </source>
</reference>
<feature type="domain" description="DNA topoisomerase IB N-terminal" evidence="8">
    <location>
        <begin position="38"/>
        <end position="85"/>
    </location>
</feature>
<dbReference type="InterPro" id="IPR001631">
    <property type="entry name" value="TopoI"/>
</dbReference>
<dbReference type="GO" id="GO:0003677">
    <property type="term" value="F:DNA binding"/>
    <property type="evidence" value="ECO:0007669"/>
    <property type="project" value="UniProtKB-KW"/>
</dbReference>
<evidence type="ECO:0000256" key="5">
    <source>
        <dbReference type="ARBA" id="ARBA00023125"/>
    </source>
</evidence>
<protein>
    <recommendedName>
        <fullName evidence="3">DNA topoisomerase</fullName>
        <ecNumber evidence="3">5.6.2.1</ecNumber>
    </recommendedName>
</protein>
<evidence type="ECO:0000259" key="7">
    <source>
        <dbReference type="Pfam" id="PF01028"/>
    </source>
</evidence>
<evidence type="ECO:0000256" key="1">
    <source>
        <dbReference type="ARBA" id="ARBA00000213"/>
    </source>
</evidence>
<evidence type="ECO:0000256" key="4">
    <source>
        <dbReference type="ARBA" id="ARBA00023029"/>
    </source>
</evidence>
<dbReference type="Gene3D" id="3.30.66.10">
    <property type="entry name" value="DNA topoisomerase I domain"/>
    <property type="match status" value="1"/>
</dbReference>
<dbReference type="Pfam" id="PF21338">
    <property type="entry name" value="Top1B_N_bact"/>
    <property type="match status" value="1"/>
</dbReference>
<keyword evidence="4" id="KW-0799">Topoisomerase</keyword>
<dbReference type="AlphaFoldDB" id="A0A6L9LEL5"/>
<dbReference type="GO" id="GO:0006265">
    <property type="term" value="P:DNA topological change"/>
    <property type="evidence" value="ECO:0007669"/>
    <property type="project" value="InterPro"/>
</dbReference>
<name>A0A6L9LEL5_9BACT</name>
<comment type="similarity">
    <text evidence="2">Belongs to the type IB topoisomerase family.</text>
</comment>
<evidence type="ECO:0000313" key="10">
    <source>
        <dbReference type="Proteomes" id="UP000474175"/>
    </source>
</evidence>
<dbReference type="EMBL" id="JAAFZH010000022">
    <property type="protein sequence ID" value="NDU98996.1"/>
    <property type="molecule type" value="Genomic_DNA"/>
</dbReference>
<keyword evidence="5" id="KW-0238">DNA-binding</keyword>
<dbReference type="RefSeq" id="WP_163955126.1">
    <property type="nucleotide sequence ID" value="NZ_JAAFZH010000022.1"/>
</dbReference>
<dbReference type="GO" id="GO:0003917">
    <property type="term" value="F:DNA topoisomerase type I (single strand cut, ATP-independent) activity"/>
    <property type="evidence" value="ECO:0007669"/>
    <property type="project" value="UniProtKB-EC"/>
</dbReference>
<sequence>MDLLELTHDPAKAAKAARLVYMNDAMPGISRRKKGDHFIYITPTGEHIEDDQTLTRIRSMVIPPAWEQVWISPKSNGHLQATGIDTKNRKQYRYHVKWNAIRSETKFFRMAAFGKVLPLLRERLNKDLKQSTLTREKVIAIALSVMEQTLIRVGNAAYEKEYGSYGLTTLKDRHVKTEGHSVRFSFKGKKGVYHDITLQDRRLARLVKACRDIPGKELFQYFDDEGNRHPIDSGMVNEYLQETMGDDFSAKDFRTWAGTVNALQLLIELEPCKSDKELKSNVNAVLDQVSKQLGNTRTVCRKHYVHPQVLDAYECQDLNPYIEQKNRFRQTSPYGLDGVEKLLLKFLTDQVKKVTTTAKKQGIRNAIT</sequence>
<dbReference type="InterPro" id="IPR013500">
    <property type="entry name" value="TopoI_cat_euk"/>
</dbReference>
<gene>
    <name evidence="9" type="ORF">GK108_29220</name>
</gene>
<evidence type="ECO:0000259" key="8">
    <source>
        <dbReference type="Pfam" id="PF21338"/>
    </source>
</evidence>
<dbReference type="Pfam" id="PF01028">
    <property type="entry name" value="Topoisom_I"/>
    <property type="match status" value="1"/>
</dbReference>
<dbReference type="InterPro" id="IPR035447">
    <property type="entry name" value="DNA_topo_I_N_sf"/>
</dbReference>
<dbReference type="SUPFAM" id="SSF56349">
    <property type="entry name" value="DNA breaking-rejoining enzymes"/>
    <property type="match status" value="1"/>
</dbReference>
<comment type="caution">
    <text evidence="9">The sequence shown here is derived from an EMBL/GenBank/DDBJ whole genome shotgun (WGS) entry which is preliminary data.</text>
</comment>
<dbReference type="PRINTS" id="PR00416">
    <property type="entry name" value="EUTPISMRASEI"/>
</dbReference>
<keyword evidence="10" id="KW-1185">Reference proteome</keyword>
<dbReference type="Proteomes" id="UP000474175">
    <property type="component" value="Unassembled WGS sequence"/>
</dbReference>
<evidence type="ECO:0000256" key="6">
    <source>
        <dbReference type="ARBA" id="ARBA00023235"/>
    </source>
</evidence>
<dbReference type="Gene3D" id="1.10.132.120">
    <property type="match status" value="1"/>
</dbReference>
<keyword evidence="6 9" id="KW-0413">Isomerase</keyword>
<comment type="catalytic activity">
    <reaction evidence="1">
        <text>ATP-independent breakage of single-stranded DNA, followed by passage and rejoining.</text>
        <dbReference type="EC" id="5.6.2.1"/>
    </reaction>
</comment>
<dbReference type="SUPFAM" id="SSF55869">
    <property type="entry name" value="DNA topoisomerase I domain"/>
    <property type="match status" value="1"/>
</dbReference>
<dbReference type="InterPro" id="IPR011010">
    <property type="entry name" value="DNA_brk_join_enz"/>
</dbReference>
<dbReference type="PROSITE" id="PS52038">
    <property type="entry name" value="TOPO_IB_2"/>
    <property type="match status" value="1"/>
</dbReference>
<dbReference type="Gene3D" id="3.90.15.10">
    <property type="entry name" value="Topoisomerase I, Chain A, domain 3"/>
    <property type="match status" value="1"/>
</dbReference>
<accession>A0A6L9LEL5</accession>
<proteinExistence type="inferred from homology"/>
<dbReference type="InterPro" id="IPR049331">
    <property type="entry name" value="Top1B_N_bact"/>
</dbReference>
<dbReference type="InterPro" id="IPR014711">
    <property type="entry name" value="TopoI_cat_a-hlx-sub_euk"/>
</dbReference>
<feature type="domain" description="DNA topoisomerase I catalytic core eukaryotic-type" evidence="7">
    <location>
        <begin position="102"/>
        <end position="315"/>
    </location>
</feature>
<evidence type="ECO:0000256" key="3">
    <source>
        <dbReference type="ARBA" id="ARBA00012891"/>
    </source>
</evidence>
<dbReference type="EC" id="5.6.2.1" evidence="3"/>
<evidence type="ECO:0000256" key="2">
    <source>
        <dbReference type="ARBA" id="ARBA00006645"/>
    </source>
</evidence>